<dbReference type="InterPro" id="IPR029787">
    <property type="entry name" value="Nucleotide_cyclase"/>
</dbReference>
<dbReference type="InterPro" id="IPR035965">
    <property type="entry name" value="PAS-like_dom_sf"/>
</dbReference>
<dbReference type="NCBIfam" id="TIGR00229">
    <property type="entry name" value="sensory_box"/>
    <property type="match status" value="1"/>
</dbReference>
<proteinExistence type="predicted"/>
<dbReference type="InterPro" id="IPR000014">
    <property type="entry name" value="PAS"/>
</dbReference>
<dbReference type="SMART" id="SM00091">
    <property type="entry name" value="PAS"/>
    <property type="match status" value="1"/>
</dbReference>
<keyword evidence="7" id="KW-1185">Reference proteome</keyword>
<dbReference type="InterPro" id="IPR001633">
    <property type="entry name" value="EAL_dom"/>
</dbReference>
<comment type="caution">
    <text evidence="6">The sequence shown here is derived from an EMBL/GenBank/DDBJ whole genome shotgun (WGS) entry which is preliminary data.</text>
</comment>
<dbReference type="SMART" id="SM00267">
    <property type="entry name" value="GGDEF"/>
    <property type="match status" value="1"/>
</dbReference>
<gene>
    <name evidence="6" type="ORF">CWE08_03335</name>
</gene>
<dbReference type="CDD" id="cd00130">
    <property type="entry name" value="PAS"/>
    <property type="match status" value="1"/>
</dbReference>
<accession>A0A432VZP4</accession>
<feature type="region of interest" description="Disordered" evidence="1">
    <location>
        <begin position="1"/>
        <end position="35"/>
    </location>
</feature>
<sequence length="587" mass="66076">MKNKSNADTQVKTNESASVKTTGKKNNVGKRLGANQENTSEHQWLLNFFDCLFDAIVIINQAGTIVAFNRTAQSMFGYYPRDVIGRNVSILMPPSMAQQHQNFMHNAMYGAGPRVLGRQRELEAQRKDGSLFPVTIGINEADWLGEPCYIGSIRDISERREAEQTIESLSMFDALTGLPNRANFIKLVQHQLHYSNVRVVAINMDYFNRINIAQGEDEGDEVLRVIAGRLSYLVSEYNGVLAKDIEDRFWIGIQVSEEEGKGYHQKRMSRLLSVLREEIIINGRRYKLTASIGLATMEKGGSASEIVAHAETAVHQAKTNGRDQFSVYKGIMTTQVVADFKLEQKLRAAVQGNEIECWVQSKVNGDGQVIAAEALARWRHKGNLVSPDEFIPLAERLGIINDIGDIMSRAVARAIRAVRQYQPAFKIAMNVSPRQFMNEYFVANLCAIFVEEEVDLAGLQIEITENLLIHDIERVKVIMDELAAQGVSFSVDDFGTGYSNLQRLQWIPVTELKIDRQFVQGGMEGGRPQVLLETIISMSQNLGMSTVVEGIETEQQFKYLRAKGIEEFQGFFFHRPEPVAEWLQTLN</sequence>
<dbReference type="PANTHER" id="PTHR44757">
    <property type="entry name" value="DIGUANYLATE CYCLASE DGCP"/>
    <property type="match status" value="1"/>
</dbReference>
<organism evidence="6 7">
    <name type="scientific">Aliidiomarina iranensis</name>
    <dbReference type="NCBI Taxonomy" id="1434071"/>
    <lineage>
        <taxon>Bacteria</taxon>
        <taxon>Pseudomonadati</taxon>
        <taxon>Pseudomonadota</taxon>
        <taxon>Gammaproteobacteria</taxon>
        <taxon>Alteromonadales</taxon>
        <taxon>Idiomarinaceae</taxon>
        <taxon>Aliidiomarina</taxon>
    </lineage>
</organism>
<dbReference type="InterPro" id="IPR043128">
    <property type="entry name" value="Rev_trsase/Diguanyl_cyclase"/>
</dbReference>
<dbReference type="OrthoDB" id="6341453at2"/>
<dbReference type="InterPro" id="IPR001610">
    <property type="entry name" value="PAC"/>
</dbReference>
<dbReference type="SMART" id="SM00052">
    <property type="entry name" value="EAL"/>
    <property type="match status" value="1"/>
</dbReference>
<dbReference type="InterPro" id="IPR035919">
    <property type="entry name" value="EAL_sf"/>
</dbReference>
<feature type="domain" description="EAL" evidence="4">
    <location>
        <begin position="339"/>
        <end position="587"/>
    </location>
</feature>
<evidence type="ECO:0000313" key="7">
    <source>
        <dbReference type="Proteomes" id="UP000288395"/>
    </source>
</evidence>
<dbReference type="PROSITE" id="PS50112">
    <property type="entry name" value="PAS"/>
    <property type="match status" value="1"/>
</dbReference>
<name>A0A432VZP4_9GAMM</name>
<dbReference type="NCBIfam" id="TIGR00254">
    <property type="entry name" value="GGDEF"/>
    <property type="match status" value="1"/>
</dbReference>
<dbReference type="InterPro" id="IPR000160">
    <property type="entry name" value="GGDEF_dom"/>
</dbReference>
<dbReference type="InterPro" id="IPR000700">
    <property type="entry name" value="PAS-assoc_C"/>
</dbReference>
<evidence type="ECO:0000259" key="5">
    <source>
        <dbReference type="PROSITE" id="PS50887"/>
    </source>
</evidence>
<feature type="compositionally biased region" description="Polar residues" evidence="1">
    <location>
        <begin position="1"/>
        <end position="25"/>
    </location>
</feature>
<dbReference type="SUPFAM" id="SSF141868">
    <property type="entry name" value="EAL domain-like"/>
    <property type="match status" value="1"/>
</dbReference>
<dbReference type="SUPFAM" id="SSF55785">
    <property type="entry name" value="PYP-like sensor domain (PAS domain)"/>
    <property type="match status" value="1"/>
</dbReference>
<dbReference type="Pfam" id="PF00563">
    <property type="entry name" value="EAL"/>
    <property type="match status" value="1"/>
</dbReference>
<dbReference type="PROSITE" id="PS50883">
    <property type="entry name" value="EAL"/>
    <property type="match status" value="1"/>
</dbReference>
<dbReference type="AlphaFoldDB" id="A0A432VZP4"/>
<dbReference type="PANTHER" id="PTHR44757:SF2">
    <property type="entry name" value="BIOFILM ARCHITECTURE MAINTENANCE PROTEIN MBAA"/>
    <property type="match status" value="1"/>
</dbReference>
<evidence type="ECO:0000259" key="4">
    <source>
        <dbReference type="PROSITE" id="PS50883"/>
    </source>
</evidence>
<dbReference type="Gene3D" id="3.30.450.20">
    <property type="entry name" value="PAS domain"/>
    <property type="match status" value="1"/>
</dbReference>
<dbReference type="Gene3D" id="3.30.70.270">
    <property type="match status" value="1"/>
</dbReference>
<feature type="domain" description="GGDEF" evidence="5">
    <location>
        <begin position="195"/>
        <end position="330"/>
    </location>
</feature>
<feature type="domain" description="PAS" evidence="2">
    <location>
        <begin position="41"/>
        <end position="111"/>
    </location>
</feature>
<feature type="domain" description="PAC" evidence="3">
    <location>
        <begin position="118"/>
        <end position="168"/>
    </location>
</feature>
<dbReference type="EMBL" id="PIPJ01000002">
    <property type="protein sequence ID" value="RUO22234.1"/>
    <property type="molecule type" value="Genomic_DNA"/>
</dbReference>
<dbReference type="CDD" id="cd01949">
    <property type="entry name" value="GGDEF"/>
    <property type="match status" value="1"/>
</dbReference>
<reference evidence="7" key="1">
    <citation type="journal article" date="2018" name="Front. Microbiol.">
        <title>Genome-Based Analysis Reveals the Taxonomy and Diversity of the Family Idiomarinaceae.</title>
        <authorList>
            <person name="Liu Y."/>
            <person name="Lai Q."/>
            <person name="Shao Z."/>
        </authorList>
    </citation>
    <scope>NUCLEOTIDE SEQUENCE [LARGE SCALE GENOMIC DNA]</scope>
    <source>
        <strain evidence="7">GBPy7</strain>
    </source>
</reference>
<protein>
    <recommendedName>
        <fullName evidence="8">GGDEF domain-containing protein</fullName>
    </recommendedName>
</protein>
<dbReference type="PROSITE" id="PS50887">
    <property type="entry name" value="GGDEF"/>
    <property type="match status" value="1"/>
</dbReference>
<dbReference type="PROSITE" id="PS50113">
    <property type="entry name" value="PAC"/>
    <property type="match status" value="1"/>
</dbReference>
<dbReference type="SMART" id="SM00086">
    <property type="entry name" value="PAC"/>
    <property type="match status" value="1"/>
</dbReference>
<dbReference type="SUPFAM" id="SSF55073">
    <property type="entry name" value="Nucleotide cyclase"/>
    <property type="match status" value="1"/>
</dbReference>
<evidence type="ECO:0008006" key="8">
    <source>
        <dbReference type="Google" id="ProtNLM"/>
    </source>
</evidence>
<evidence type="ECO:0000256" key="1">
    <source>
        <dbReference type="SAM" id="MobiDB-lite"/>
    </source>
</evidence>
<dbReference type="Proteomes" id="UP000288395">
    <property type="component" value="Unassembled WGS sequence"/>
</dbReference>
<dbReference type="InterPro" id="IPR052155">
    <property type="entry name" value="Biofilm_reg_signaling"/>
</dbReference>
<dbReference type="Pfam" id="PF00990">
    <property type="entry name" value="GGDEF"/>
    <property type="match status" value="1"/>
</dbReference>
<dbReference type="Gene3D" id="3.20.20.450">
    <property type="entry name" value="EAL domain"/>
    <property type="match status" value="1"/>
</dbReference>
<dbReference type="Pfam" id="PF13426">
    <property type="entry name" value="PAS_9"/>
    <property type="match status" value="1"/>
</dbReference>
<evidence type="ECO:0000259" key="3">
    <source>
        <dbReference type="PROSITE" id="PS50113"/>
    </source>
</evidence>
<dbReference type="CDD" id="cd01948">
    <property type="entry name" value="EAL"/>
    <property type="match status" value="1"/>
</dbReference>
<dbReference type="RefSeq" id="WP_126765624.1">
    <property type="nucleotide sequence ID" value="NZ_PIPJ01000002.1"/>
</dbReference>
<evidence type="ECO:0000259" key="2">
    <source>
        <dbReference type="PROSITE" id="PS50112"/>
    </source>
</evidence>
<evidence type="ECO:0000313" key="6">
    <source>
        <dbReference type="EMBL" id="RUO22234.1"/>
    </source>
</evidence>